<sequence>MLKRISFLVLICFQCVLFAQTEEIQLVSWNIKDFGRTKNTDELNQIAEIVRDLDILAVQEVVSGNGGAQAVAKLTDLLNRKGAKWDYVINDPY</sequence>
<keyword evidence="1" id="KW-0732">Signal</keyword>
<feature type="chain" id="PRO_5045647920" description="Endonuclease/exonuclease/phosphatase domain-containing protein" evidence="1">
    <location>
        <begin position="20"/>
        <end position="93"/>
    </location>
</feature>
<feature type="signal peptide" evidence="1">
    <location>
        <begin position="1"/>
        <end position="19"/>
    </location>
</feature>
<proteinExistence type="predicted"/>
<dbReference type="Gene3D" id="3.60.10.10">
    <property type="entry name" value="Endonuclease/exonuclease/phosphatase"/>
    <property type="match status" value="1"/>
</dbReference>
<dbReference type="EMBL" id="JAYMGW010000010">
    <property type="protein sequence ID" value="MEC4266082.1"/>
    <property type="molecule type" value="Genomic_DNA"/>
</dbReference>
<evidence type="ECO:0000313" key="2">
    <source>
        <dbReference type="EMBL" id="MEC4266082.1"/>
    </source>
</evidence>
<dbReference type="Proteomes" id="UP001355298">
    <property type="component" value="Unassembled WGS sequence"/>
</dbReference>
<dbReference type="InterPro" id="IPR036691">
    <property type="entry name" value="Endo/exonu/phosph_ase_sf"/>
</dbReference>
<protein>
    <recommendedName>
        <fullName evidence="4">Endonuclease/exonuclease/phosphatase domain-containing protein</fullName>
    </recommendedName>
</protein>
<name>A0ABU6ISY6_9FLAO</name>
<dbReference type="SUPFAM" id="SSF56219">
    <property type="entry name" value="DNase I-like"/>
    <property type="match status" value="1"/>
</dbReference>
<organism evidence="2 3">
    <name type="scientific">Flagellimonas halotolerans</name>
    <dbReference type="NCBI Taxonomy" id="3112164"/>
    <lineage>
        <taxon>Bacteria</taxon>
        <taxon>Pseudomonadati</taxon>
        <taxon>Bacteroidota</taxon>
        <taxon>Flavobacteriia</taxon>
        <taxon>Flavobacteriales</taxon>
        <taxon>Flavobacteriaceae</taxon>
        <taxon>Flagellimonas</taxon>
    </lineage>
</organism>
<evidence type="ECO:0000313" key="3">
    <source>
        <dbReference type="Proteomes" id="UP001355298"/>
    </source>
</evidence>
<keyword evidence="3" id="KW-1185">Reference proteome</keyword>
<dbReference type="RefSeq" id="WP_326279059.1">
    <property type="nucleotide sequence ID" value="NZ_JAYKYV010000010.1"/>
</dbReference>
<accession>A0ABU6ISY6</accession>
<gene>
    <name evidence="2" type="ORF">VOP03_12060</name>
</gene>
<comment type="caution">
    <text evidence="2">The sequence shown here is derived from an EMBL/GenBank/DDBJ whole genome shotgun (WGS) entry which is preliminary data.</text>
</comment>
<evidence type="ECO:0000256" key="1">
    <source>
        <dbReference type="SAM" id="SignalP"/>
    </source>
</evidence>
<evidence type="ECO:0008006" key="4">
    <source>
        <dbReference type="Google" id="ProtNLM"/>
    </source>
</evidence>
<reference evidence="2 3" key="1">
    <citation type="submission" date="2024-01" db="EMBL/GenBank/DDBJ databases">
        <title>The strains designed SYSU M86414 and SYSU M84420 isolated from the marine sediment in San Sha City (Hainan Province, China).</title>
        <authorList>
            <person name="Guo D."/>
        </authorList>
    </citation>
    <scope>NUCLEOTIDE SEQUENCE [LARGE SCALE GENOMIC DNA]</scope>
    <source>
        <strain evidence="2 3">SYSU M84420</strain>
    </source>
</reference>